<dbReference type="OrthoDB" id="5672604at2"/>
<name>A0A4R7C9H5_9HYPH</name>
<feature type="domain" description="Polysaccharide pyruvyl transferase" evidence="1">
    <location>
        <begin position="29"/>
        <end position="243"/>
    </location>
</feature>
<sequence>MKYGVLGFSYAGFSSFETKLQEVGSYSVNLGDNAQTIASRHVYRSLGVADEEVIEIDRDTLPDYSGPPATLIMNGVFRRSHLPAPAHVKPIFVGFCTKDAGLVRQHKDWLVAHQPIGCRDPATAAVLQKGGVEAYVSGCITMCLPPRQNAVPDGKVFIVFGEGAGLLPPAVLSQIPSELLPRVELIAHRLPVFQYPLPQDMMARSERYERSLMDRYVKEAAVVLTPLLHVASPCLGLNVPVILCRKDRDSRFSLVEQFIPLYTPDLAGTIDWSPATVDVSEWAAHIRTRVSDDLGVAKRSSHT</sequence>
<dbReference type="AlphaFoldDB" id="A0A4R7C9H5"/>
<dbReference type="Proteomes" id="UP000295122">
    <property type="component" value="Unassembled WGS sequence"/>
</dbReference>
<organism evidence="2 3">
    <name type="scientific">Enterovirga rhinocerotis</name>
    <dbReference type="NCBI Taxonomy" id="1339210"/>
    <lineage>
        <taxon>Bacteria</taxon>
        <taxon>Pseudomonadati</taxon>
        <taxon>Pseudomonadota</taxon>
        <taxon>Alphaproteobacteria</taxon>
        <taxon>Hyphomicrobiales</taxon>
        <taxon>Methylobacteriaceae</taxon>
        <taxon>Enterovirga</taxon>
    </lineage>
</organism>
<comment type="caution">
    <text evidence="2">The sequence shown here is derived from an EMBL/GenBank/DDBJ whole genome shotgun (WGS) entry which is preliminary data.</text>
</comment>
<dbReference type="RefSeq" id="WP_133767917.1">
    <property type="nucleotide sequence ID" value="NZ_SNZR01000006.1"/>
</dbReference>
<dbReference type="GO" id="GO:0016740">
    <property type="term" value="F:transferase activity"/>
    <property type="evidence" value="ECO:0007669"/>
    <property type="project" value="UniProtKB-KW"/>
</dbReference>
<evidence type="ECO:0000313" key="3">
    <source>
        <dbReference type="Proteomes" id="UP000295122"/>
    </source>
</evidence>
<evidence type="ECO:0000313" key="2">
    <source>
        <dbReference type="EMBL" id="TDR95323.1"/>
    </source>
</evidence>
<proteinExistence type="predicted"/>
<evidence type="ECO:0000259" key="1">
    <source>
        <dbReference type="Pfam" id="PF04230"/>
    </source>
</evidence>
<accession>A0A4R7C9H5</accession>
<dbReference type="InterPro" id="IPR007345">
    <property type="entry name" value="Polysacch_pyruvyl_Trfase"/>
</dbReference>
<reference evidence="2 3" key="1">
    <citation type="submission" date="2019-03" db="EMBL/GenBank/DDBJ databases">
        <title>Genomic Encyclopedia of Type Strains, Phase IV (KMG-IV): sequencing the most valuable type-strain genomes for metagenomic binning, comparative biology and taxonomic classification.</title>
        <authorList>
            <person name="Goeker M."/>
        </authorList>
    </citation>
    <scope>NUCLEOTIDE SEQUENCE [LARGE SCALE GENOMIC DNA]</scope>
    <source>
        <strain evidence="2 3">DSM 25903</strain>
    </source>
</reference>
<dbReference type="Pfam" id="PF04230">
    <property type="entry name" value="PS_pyruv_trans"/>
    <property type="match status" value="1"/>
</dbReference>
<protein>
    <submittedName>
        <fullName evidence="2">Polysaccharide pyruvyl transferase</fullName>
    </submittedName>
</protein>
<dbReference type="EMBL" id="SNZR01000006">
    <property type="protein sequence ID" value="TDR95323.1"/>
    <property type="molecule type" value="Genomic_DNA"/>
</dbReference>
<keyword evidence="3" id="KW-1185">Reference proteome</keyword>
<keyword evidence="2" id="KW-0808">Transferase</keyword>
<gene>
    <name evidence="2" type="ORF">EV668_0096</name>
</gene>